<keyword evidence="3" id="KW-1185">Reference proteome</keyword>
<name>A0AAD8JQF0_TARER</name>
<sequence length="157" mass="17831">MDTLRHSRRRSKSFTLSDDHSATFSTPLHYLSIPFSWEQFPGIPKKNTHKKTDSSQSLLPLPPSTNPGHQTRVVKKYSNNRSFRKDPFFAAFVECSKDNEFESKNSTSDRSGFVVSMYSSCKRTCAVSESIVYRPRSSRGYVLATDHEDVNIAKSKA</sequence>
<evidence type="ECO:0000313" key="2">
    <source>
        <dbReference type="EMBL" id="KAK1407654.1"/>
    </source>
</evidence>
<gene>
    <name evidence="2" type="ORF">QVD17_39275</name>
</gene>
<evidence type="ECO:0000256" key="1">
    <source>
        <dbReference type="SAM" id="MobiDB-lite"/>
    </source>
</evidence>
<dbReference type="PANTHER" id="PTHR33696">
    <property type="entry name" value="T22J18.15-RELATED"/>
    <property type="match status" value="1"/>
</dbReference>
<dbReference type="Proteomes" id="UP001229421">
    <property type="component" value="Unassembled WGS sequence"/>
</dbReference>
<dbReference type="AlphaFoldDB" id="A0AAD8JQF0"/>
<reference evidence="2" key="1">
    <citation type="journal article" date="2023" name="bioRxiv">
        <title>Improved chromosome-level genome assembly for marigold (Tagetes erecta).</title>
        <authorList>
            <person name="Jiang F."/>
            <person name="Yuan L."/>
            <person name="Wang S."/>
            <person name="Wang H."/>
            <person name="Xu D."/>
            <person name="Wang A."/>
            <person name="Fan W."/>
        </authorList>
    </citation>
    <scope>NUCLEOTIDE SEQUENCE</scope>
    <source>
        <strain evidence="2">WSJ</strain>
        <tissue evidence="2">Leaf</tissue>
    </source>
</reference>
<protein>
    <submittedName>
        <fullName evidence="2">Uncharacterized protein</fullName>
    </submittedName>
</protein>
<feature type="region of interest" description="Disordered" evidence="1">
    <location>
        <begin position="44"/>
        <end position="71"/>
    </location>
</feature>
<proteinExistence type="predicted"/>
<dbReference type="PANTHER" id="PTHR33696:SF1">
    <property type="entry name" value="T22J18.15"/>
    <property type="match status" value="1"/>
</dbReference>
<comment type="caution">
    <text evidence="2">The sequence shown here is derived from an EMBL/GenBank/DDBJ whole genome shotgun (WGS) entry which is preliminary data.</text>
</comment>
<organism evidence="2 3">
    <name type="scientific">Tagetes erecta</name>
    <name type="common">African marigold</name>
    <dbReference type="NCBI Taxonomy" id="13708"/>
    <lineage>
        <taxon>Eukaryota</taxon>
        <taxon>Viridiplantae</taxon>
        <taxon>Streptophyta</taxon>
        <taxon>Embryophyta</taxon>
        <taxon>Tracheophyta</taxon>
        <taxon>Spermatophyta</taxon>
        <taxon>Magnoliopsida</taxon>
        <taxon>eudicotyledons</taxon>
        <taxon>Gunneridae</taxon>
        <taxon>Pentapetalae</taxon>
        <taxon>asterids</taxon>
        <taxon>campanulids</taxon>
        <taxon>Asterales</taxon>
        <taxon>Asteraceae</taxon>
        <taxon>Asteroideae</taxon>
        <taxon>Heliantheae alliance</taxon>
        <taxon>Tageteae</taxon>
        <taxon>Tagetes</taxon>
    </lineage>
</organism>
<dbReference type="EMBL" id="JAUHHV010000011">
    <property type="protein sequence ID" value="KAK1407654.1"/>
    <property type="molecule type" value="Genomic_DNA"/>
</dbReference>
<dbReference type="Pfam" id="PF05097">
    <property type="entry name" value="DUF688"/>
    <property type="match status" value="1"/>
</dbReference>
<dbReference type="InterPro" id="IPR007789">
    <property type="entry name" value="DUF688"/>
</dbReference>
<evidence type="ECO:0000313" key="3">
    <source>
        <dbReference type="Proteomes" id="UP001229421"/>
    </source>
</evidence>
<accession>A0AAD8JQF0</accession>